<dbReference type="SMART" id="SM00855">
    <property type="entry name" value="PGAM"/>
    <property type="match status" value="1"/>
</dbReference>
<evidence type="ECO:0000256" key="1">
    <source>
        <dbReference type="ARBA" id="ARBA00022801"/>
    </source>
</evidence>
<dbReference type="STRING" id="455432.AWN90_39690"/>
<dbReference type="GO" id="GO:0016787">
    <property type="term" value="F:hydrolase activity"/>
    <property type="evidence" value="ECO:0007669"/>
    <property type="project" value="UniProtKB-KW"/>
</dbReference>
<accession>A0A164JSM6</accession>
<dbReference type="PANTHER" id="PTHR20935:SF1">
    <property type="entry name" value="SLL1549 PROTEIN"/>
    <property type="match status" value="1"/>
</dbReference>
<dbReference type="Gene3D" id="3.40.50.1240">
    <property type="entry name" value="Phosphoglycerate mutase-like"/>
    <property type="match status" value="1"/>
</dbReference>
<dbReference type="Proteomes" id="UP000076512">
    <property type="component" value="Unassembled WGS sequence"/>
</dbReference>
<dbReference type="EMBL" id="LWGR01000013">
    <property type="protein sequence ID" value="KZM70690.1"/>
    <property type="molecule type" value="Genomic_DNA"/>
</dbReference>
<dbReference type="CDD" id="cd07067">
    <property type="entry name" value="HP_PGM_like"/>
    <property type="match status" value="1"/>
</dbReference>
<dbReference type="InterPro" id="IPR051021">
    <property type="entry name" value="Mito_Ser/Thr_phosphatase"/>
</dbReference>
<dbReference type="SUPFAM" id="SSF53254">
    <property type="entry name" value="Phosphoglycerate mutase-like"/>
    <property type="match status" value="1"/>
</dbReference>
<sequence length="163" mass="17744">MVRTLILMRHGKSAYPPGVADHERPLAPRGRREAGLAGAWLRANQPPIDTVRCSTAVRTRETLAATGLTAPVEYEASIYDASPRALIELIQLTDDDVDTLLLIGHAPGMPWTAWELAANRDCEPAVELSRKFPTSALAILEFDRPWAAADPGTGELVGFHVPR</sequence>
<dbReference type="Pfam" id="PF00300">
    <property type="entry name" value="His_Phos_1"/>
    <property type="match status" value="1"/>
</dbReference>
<keyword evidence="1" id="KW-0378">Hydrolase</keyword>
<evidence type="ECO:0000313" key="2">
    <source>
        <dbReference type="EMBL" id="KZM70690.1"/>
    </source>
</evidence>
<protein>
    <recommendedName>
        <fullName evidence="4">Histidine phosphatase family protein</fullName>
    </recommendedName>
</protein>
<gene>
    <name evidence="2" type="ORF">AWN90_39690</name>
</gene>
<organism evidence="2 3">
    <name type="scientific">Nocardia terpenica</name>
    <dbReference type="NCBI Taxonomy" id="455432"/>
    <lineage>
        <taxon>Bacteria</taxon>
        <taxon>Bacillati</taxon>
        <taxon>Actinomycetota</taxon>
        <taxon>Actinomycetes</taxon>
        <taxon>Mycobacteriales</taxon>
        <taxon>Nocardiaceae</taxon>
        <taxon>Nocardia</taxon>
    </lineage>
</organism>
<evidence type="ECO:0008006" key="4">
    <source>
        <dbReference type="Google" id="ProtNLM"/>
    </source>
</evidence>
<dbReference type="InterPro" id="IPR029033">
    <property type="entry name" value="His_PPase_superfam"/>
</dbReference>
<dbReference type="PANTHER" id="PTHR20935">
    <property type="entry name" value="PHOSPHOGLYCERATE MUTASE-RELATED"/>
    <property type="match status" value="1"/>
</dbReference>
<reference evidence="2 3" key="1">
    <citation type="submission" date="2016-04" db="EMBL/GenBank/DDBJ databases">
        <authorList>
            <person name="Evans L.H."/>
            <person name="Alamgir A."/>
            <person name="Owens N."/>
            <person name="Weber N.D."/>
            <person name="Virtaneva K."/>
            <person name="Barbian K."/>
            <person name="Babar A."/>
            <person name="Rosenke K."/>
        </authorList>
    </citation>
    <scope>NUCLEOTIDE SEQUENCE [LARGE SCALE GENOMIC DNA]</scope>
    <source>
        <strain evidence="2 3">IFM 0406</strain>
    </source>
</reference>
<dbReference type="OrthoDB" id="9810154at2"/>
<dbReference type="RefSeq" id="WP_067594101.1">
    <property type="nucleotide sequence ID" value="NZ_JABMCZ010000003.1"/>
</dbReference>
<keyword evidence="3" id="KW-1185">Reference proteome</keyword>
<dbReference type="AlphaFoldDB" id="A0A164JSM6"/>
<comment type="caution">
    <text evidence="2">The sequence shown here is derived from an EMBL/GenBank/DDBJ whole genome shotgun (WGS) entry which is preliminary data.</text>
</comment>
<dbReference type="InterPro" id="IPR013078">
    <property type="entry name" value="His_Pase_superF_clade-1"/>
</dbReference>
<proteinExistence type="predicted"/>
<name>A0A164JSM6_9NOCA</name>
<evidence type="ECO:0000313" key="3">
    <source>
        <dbReference type="Proteomes" id="UP000076512"/>
    </source>
</evidence>